<feature type="region of interest" description="Disordered" evidence="2">
    <location>
        <begin position="585"/>
        <end position="643"/>
    </location>
</feature>
<accession>A0A674APM9</accession>
<feature type="compositionally biased region" description="Polar residues" evidence="2">
    <location>
        <begin position="394"/>
        <end position="404"/>
    </location>
</feature>
<gene>
    <name evidence="4" type="primary">LOC115165555</name>
</gene>
<dbReference type="Pfam" id="PF15246">
    <property type="entry name" value="NCKAP5"/>
    <property type="match status" value="2"/>
</dbReference>
<reference evidence="4" key="1">
    <citation type="submission" date="2025-08" db="UniProtKB">
        <authorList>
            <consortium name="Ensembl"/>
        </authorList>
    </citation>
    <scope>IDENTIFICATION</scope>
</reference>
<organism evidence="4 5">
    <name type="scientific">Salmo trutta</name>
    <name type="common">Brown trout</name>
    <dbReference type="NCBI Taxonomy" id="8032"/>
    <lineage>
        <taxon>Eukaryota</taxon>
        <taxon>Metazoa</taxon>
        <taxon>Chordata</taxon>
        <taxon>Craniata</taxon>
        <taxon>Vertebrata</taxon>
        <taxon>Euteleostomi</taxon>
        <taxon>Actinopterygii</taxon>
        <taxon>Neopterygii</taxon>
        <taxon>Teleostei</taxon>
        <taxon>Protacanthopterygii</taxon>
        <taxon>Salmoniformes</taxon>
        <taxon>Salmonidae</taxon>
        <taxon>Salmoninae</taxon>
        <taxon>Salmo</taxon>
    </lineage>
</organism>
<dbReference type="GO" id="GO:0035371">
    <property type="term" value="C:microtubule plus-end"/>
    <property type="evidence" value="ECO:0007669"/>
    <property type="project" value="TreeGrafter"/>
</dbReference>
<evidence type="ECO:0000313" key="5">
    <source>
        <dbReference type="Proteomes" id="UP000472277"/>
    </source>
</evidence>
<protein>
    <submittedName>
        <fullName evidence="4">NCK-associated protein 5-like</fullName>
    </submittedName>
</protein>
<dbReference type="Ensembl" id="ENSSTUT00000063531.1">
    <property type="protein sequence ID" value="ENSSTUP00000060316.1"/>
    <property type="gene ID" value="ENSSTUG00000026015.1"/>
</dbReference>
<feature type="coiled-coil region" evidence="1">
    <location>
        <begin position="15"/>
        <end position="49"/>
    </location>
</feature>
<dbReference type="AlphaFoldDB" id="A0A674APM9"/>
<feature type="region of interest" description="Disordered" evidence="2">
    <location>
        <begin position="304"/>
        <end position="435"/>
    </location>
</feature>
<feature type="compositionally biased region" description="Basic and acidic residues" evidence="2">
    <location>
        <begin position="379"/>
        <end position="393"/>
    </location>
</feature>
<feature type="domain" description="Nck-associated protein 5 C-terminal" evidence="3">
    <location>
        <begin position="646"/>
        <end position="797"/>
    </location>
</feature>
<keyword evidence="5" id="KW-1185">Reference proteome</keyword>
<dbReference type="GO" id="GO:0007019">
    <property type="term" value="P:microtubule depolymerization"/>
    <property type="evidence" value="ECO:0007669"/>
    <property type="project" value="TreeGrafter"/>
</dbReference>
<feature type="compositionally biased region" description="Basic and acidic residues" evidence="2">
    <location>
        <begin position="477"/>
        <end position="486"/>
    </location>
</feature>
<proteinExistence type="predicted"/>
<dbReference type="GeneTree" id="ENSGT00530000063607"/>
<feature type="region of interest" description="Disordered" evidence="2">
    <location>
        <begin position="552"/>
        <end position="571"/>
    </location>
</feature>
<feature type="domain" description="Nck-associated protein 5 C-terminal" evidence="3">
    <location>
        <begin position="811"/>
        <end position="874"/>
    </location>
</feature>
<feature type="region of interest" description="Disordered" evidence="2">
    <location>
        <begin position="460"/>
        <end position="493"/>
    </location>
</feature>
<feature type="region of interest" description="Disordered" evidence="2">
    <location>
        <begin position="841"/>
        <end position="873"/>
    </location>
</feature>
<feature type="compositionally biased region" description="Polar residues" evidence="2">
    <location>
        <begin position="315"/>
        <end position="330"/>
    </location>
</feature>
<evidence type="ECO:0000256" key="2">
    <source>
        <dbReference type="SAM" id="MobiDB-lite"/>
    </source>
</evidence>
<sequence length="931" mass="100850">LDAIGVYNEGDVEDYLEEEENSGELMDRLRELEAENSALLLANESQREAYERCLDEVANHVVQALLNQKDLREECIKLKMHVFDLERQNRVLCELFQQKLPNQSIFEMNLSAVIPLGNGFHRTLPQAPATPPRGPAASMDALSPFFKKKAHILEVLRKMEETDPLKFHPSAGSITFCDYSQVLMSTEAVLAAGDLCKKHQTLCSCSDSDMQQQQHMNGEGQLSYCELETNGFLFSSNDSDNVLSDVVIPEKDGGPVEEGDFSGRANVALSPIPSSCLSDVKAAAINSPSRVLKFLKIPTMAERTQAGASPVRLSPQLTRTSKIPCRTNNYEVYHSPVPSRRATTTERTRQPPPPPARSESYPATTHSASAPTSPPQPEDAYRGSQDQDTREATIKNSDLSQSQPPVLPAKRHDPSSIPKRPSGVAGPGRQPAESSHTFKDRLAALGKLRSSEDLQVNVLLPVDKPEPQSEESIVYFNDDRNKKEESPVDGNLEEQRHSKYTDSLDGKLKGIPGSVALKFPGGCQPYDPAAKSLFGSSVTKAELETLSSRVGVAKTDSPKGKLGLPSPNTDTPIVLRNNMKCPASLNLSYHGKQPAPSIPYSTSSPSKAPPKSPSKPCQGLAPSAGTGNLPPPPLVPIVSSPTLGPTSAIEEKVMKGIEENMLKLAEQDRGQVTEVKLKASNGIASWFGLKKSKLPALSRKPDIPPKVKDEKKGGEWRLNIPSKMAGSKSKGEGVGVESLNISMLMEKAEGLRRALEEERAYVNGVGGVGMDRSGRGHSCEVVMDQSQGQLAVMYRGAHMKGHTLIVPVLSLLASGASTYTLDSGIGTFPLPNYCSGTPGRSLSKMRGAGAEHGSSGSPGRAGRRARTLDREPSSMEQCYQSHREMTAPVMYGSVLEGKGMPRQTAGVIHEGTILRNTINWSFYTTKSLFLM</sequence>
<dbReference type="PANTHER" id="PTHR21740:SF3">
    <property type="entry name" value="NCK-ASSOCIATED PROTEIN 5-LIKE"/>
    <property type="match status" value="1"/>
</dbReference>
<dbReference type="InterPro" id="IPR026163">
    <property type="entry name" value="Nckap5l"/>
</dbReference>
<evidence type="ECO:0000256" key="1">
    <source>
        <dbReference type="SAM" id="Coils"/>
    </source>
</evidence>
<dbReference type="InterPro" id="IPR032769">
    <property type="entry name" value="NCKAP5_C"/>
</dbReference>
<dbReference type="Proteomes" id="UP000472277">
    <property type="component" value="Chromosome 28"/>
</dbReference>
<evidence type="ECO:0000313" key="4">
    <source>
        <dbReference type="Ensembl" id="ENSSTUP00000060316.1"/>
    </source>
</evidence>
<name>A0A674APM9_SALTR</name>
<keyword evidence="1" id="KW-0175">Coiled coil</keyword>
<evidence type="ECO:0000259" key="3">
    <source>
        <dbReference type="Pfam" id="PF15246"/>
    </source>
</evidence>
<reference evidence="4" key="2">
    <citation type="submission" date="2025-09" db="UniProtKB">
        <authorList>
            <consortium name="Ensembl"/>
        </authorList>
    </citation>
    <scope>IDENTIFICATION</scope>
</reference>
<dbReference type="PANTHER" id="PTHR21740">
    <property type="entry name" value="NCK-ASSOCIATED PROTEIN 5"/>
    <property type="match status" value="1"/>
</dbReference>
<dbReference type="GO" id="GO:0001578">
    <property type="term" value="P:microtubule bundle formation"/>
    <property type="evidence" value="ECO:0007669"/>
    <property type="project" value="TreeGrafter"/>
</dbReference>